<evidence type="ECO:0000313" key="8">
    <source>
        <dbReference type="EMBL" id="RZC35987.1"/>
    </source>
</evidence>
<feature type="non-terminal residue" evidence="8">
    <location>
        <position position="130"/>
    </location>
</feature>
<evidence type="ECO:0000256" key="7">
    <source>
        <dbReference type="ARBA" id="ARBA00023180"/>
    </source>
</evidence>
<dbReference type="Proteomes" id="UP000292052">
    <property type="component" value="Unassembled WGS sequence"/>
</dbReference>
<evidence type="ECO:0000256" key="5">
    <source>
        <dbReference type="ARBA" id="ARBA00022989"/>
    </source>
</evidence>
<comment type="caution">
    <text evidence="8">The sequence shown here is derived from an EMBL/GenBank/DDBJ whole genome shotgun (WGS) entry which is preliminary data.</text>
</comment>
<evidence type="ECO:0000256" key="2">
    <source>
        <dbReference type="ARBA" id="ARBA00010532"/>
    </source>
</evidence>
<dbReference type="Pfam" id="PF01130">
    <property type="entry name" value="CD36"/>
    <property type="match status" value="1"/>
</dbReference>
<accession>A0A482VUS9</accession>
<keyword evidence="9" id="KW-1185">Reference proteome</keyword>
<keyword evidence="3" id="KW-1003">Cell membrane</keyword>
<organism evidence="8 9">
    <name type="scientific">Asbolus verrucosus</name>
    <name type="common">Desert ironclad beetle</name>
    <dbReference type="NCBI Taxonomy" id="1661398"/>
    <lineage>
        <taxon>Eukaryota</taxon>
        <taxon>Metazoa</taxon>
        <taxon>Ecdysozoa</taxon>
        <taxon>Arthropoda</taxon>
        <taxon>Hexapoda</taxon>
        <taxon>Insecta</taxon>
        <taxon>Pterygota</taxon>
        <taxon>Neoptera</taxon>
        <taxon>Endopterygota</taxon>
        <taxon>Coleoptera</taxon>
        <taxon>Polyphaga</taxon>
        <taxon>Cucujiformia</taxon>
        <taxon>Tenebrionidae</taxon>
        <taxon>Pimeliinae</taxon>
        <taxon>Asbolus</taxon>
    </lineage>
</organism>
<dbReference type="GO" id="GO:0005044">
    <property type="term" value="F:scavenger receptor activity"/>
    <property type="evidence" value="ECO:0007669"/>
    <property type="project" value="TreeGrafter"/>
</dbReference>
<dbReference type="PANTHER" id="PTHR11923:SF93">
    <property type="entry name" value="GH07959P-RELATED"/>
    <property type="match status" value="1"/>
</dbReference>
<keyword evidence="6" id="KW-0472">Membrane</keyword>
<comment type="subcellular location">
    <subcellularLocation>
        <location evidence="1">Cell membrane</location>
    </subcellularLocation>
</comment>
<evidence type="ECO:0000256" key="4">
    <source>
        <dbReference type="ARBA" id="ARBA00022692"/>
    </source>
</evidence>
<gene>
    <name evidence="8" type="ORF">BDFB_007040</name>
</gene>
<reference evidence="8 9" key="1">
    <citation type="submission" date="2017-03" db="EMBL/GenBank/DDBJ databases">
        <title>Genome of the blue death feigning beetle - Asbolus verrucosus.</title>
        <authorList>
            <person name="Rider S.D."/>
        </authorList>
    </citation>
    <scope>NUCLEOTIDE SEQUENCE [LARGE SCALE GENOMIC DNA]</scope>
    <source>
        <strain evidence="8">Butters</strain>
        <tissue evidence="8">Head and leg muscle</tissue>
    </source>
</reference>
<dbReference type="GO" id="GO:0005737">
    <property type="term" value="C:cytoplasm"/>
    <property type="evidence" value="ECO:0007669"/>
    <property type="project" value="TreeGrafter"/>
</dbReference>
<dbReference type="PANTHER" id="PTHR11923">
    <property type="entry name" value="SCAVENGER RECEPTOR CLASS B TYPE-1 SR-B1"/>
    <property type="match status" value="1"/>
</dbReference>
<evidence type="ECO:0000256" key="1">
    <source>
        <dbReference type="ARBA" id="ARBA00004236"/>
    </source>
</evidence>
<dbReference type="OrthoDB" id="514335at2759"/>
<keyword evidence="4" id="KW-0812">Transmembrane</keyword>
<dbReference type="STRING" id="1661398.A0A482VUS9"/>
<protein>
    <submittedName>
        <fullName evidence="8">CD36 domain containing protein</fullName>
    </submittedName>
</protein>
<dbReference type="AlphaFoldDB" id="A0A482VUS9"/>
<comment type="similarity">
    <text evidence="2">Belongs to the CD36 family.</text>
</comment>
<dbReference type="EMBL" id="QDEB01066329">
    <property type="protein sequence ID" value="RZC35987.1"/>
    <property type="molecule type" value="Genomic_DNA"/>
</dbReference>
<evidence type="ECO:0000256" key="3">
    <source>
        <dbReference type="ARBA" id="ARBA00022475"/>
    </source>
</evidence>
<name>A0A482VUS9_ASBVE</name>
<proteinExistence type="inferred from homology"/>
<evidence type="ECO:0000313" key="9">
    <source>
        <dbReference type="Proteomes" id="UP000292052"/>
    </source>
</evidence>
<keyword evidence="7" id="KW-0325">Glycoprotein</keyword>
<sequence>MAQKANSSDRKILSATLSKLAPTINITRTVGQILFEGYPDHLMKVANSMPFLPIENCPLGTNSRNGSVDYEGVFNMGTGKGTAFRKLYQWNYQTRSPYYQGNCGKVDGSAGDFLKPRPIDLNYDTFSSDL</sequence>
<evidence type="ECO:0000256" key="6">
    <source>
        <dbReference type="ARBA" id="ARBA00023136"/>
    </source>
</evidence>
<keyword evidence="5" id="KW-1133">Transmembrane helix</keyword>
<dbReference type="InterPro" id="IPR002159">
    <property type="entry name" value="CD36_fam"/>
</dbReference>
<dbReference type="GO" id="GO:0005886">
    <property type="term" value="C:plasma membrane"/>
    <property type="evidence" value="ECO:0007669"/>
    <property type="project" value="UniProtKB-SubCell"/>
</dbReference>